<dbReference type="PANTHER" id="PTHR35596">
    <property type="entry name" value="DUF2263 DOMAIN-CONTAINING PROTEIN"/>
    <property type="match status" value="1"/>
</dbReference>
<dbReference type="OrthoDB" id="9985428at2759"/>
<evidence type="ECO:0000313" key="4">
    <source>
        <dbReference type="Proteomes" id="UP000249757"/>
    </source>
</evidence>
<dbReference type="Proteomes" id="UP000249757">
    <property type="component" value="Unassembled WGS sequence"/>
</dbReference>
<dbReference type="Pfam" id="PF10021">
    <property type="entry name" value="PARG_cat_microb"/>
    <property type="match status" value="1"/>
</dbReference>
<name>A0A317A522_9PLEO</name>
<dbReference type="Gene3D" id="3.40.220.10">
    <property type="entry name" value="Leucine Aminopeptidase, subunit E, domain 1"/>
    <property type="match status" value="1"/>
</dbReference>
<feature type="compositionally biased region" description="Basic and acidic residues" evidence="1">
    <location>
        <begin position="60"/>
        <end position="76"/>
    </location>
</feature>
<dbReference type="NCBIfam" id="TIGR02452">
    <property type="entry name" value="TIGR02452 family protein"/>
    <property type="match status" value="1"/>
</dbReference>
<dbReference type="OMA" id="FAIKDHN"/>
<feature type="compositionally biased region" description="Basic residues" evidence="1">
    <location>
        <begin position="83"/>
        <end position="94"/>
    </location>
</feature>
<dbReference type="InterPro" id="IPR019261">
    <property type="entry name" value="PARG_cat_microbial"/>
</dbReference>
<gene>
    <name evidence="3" type="ORF">Ptr86124_011058</name>
</gene>
<feature type="region of interest" description="Disordered" evidence="1">
    <location>
        <begin position="37"/>
        <end position="132"/>
    </location>
</feature>
<evidence type="ECO:0000259" key="2">
    <source>
        <dbReference type="Pfam" id="PF10021"/>
    </source>
</evidence>
<feature type="domain" description="Microbial-type PARG catalytic" evidence="2">
    <location>
        <begin position="141"/>
        <end position="245"/>
    </location>
</feature>
<dbReference type="EMBL" id="NRDI02000018">
    <property type="protein sequence ID" value="KAI1510020.1"/>
    <property type="molecule type" value="Genomic_DNA"/>
</dbReference>
<comment type="caution">
    <text evidence="3">The sequence shown here is derived from an EMBL/GenBank/DDBJ whole genome shotgun (WGS) entry which is preliminary data.</text>
</comment>
<organism evidence="3 4">
    <name type="scientific">Pyrenophora tritici-repentis</name>
    <dbReference type="NCBI Taxonomy" id="45151"/>
    <lineage>
        <taxon>Eukaryota</taxon>
        <taxon>Fungi</taxon>
        <taxon>Dikarya</taxon>
        <taxon>Ascomycota</taxon>
        <taxon>Pezizomycotina</taxon>
        <taxon>Dothideomycetes</taxon>
        <taxon>Pleosporomycetidae</taxon>
        <taxon>Pleosporales</taxon>
        <taxon>Pleosporineae</taxon>
        <taxon>Pleosporaceae</taxon>
        <taxon>Pyrenophora</taxon>
    </lineage>
</organism>
<keyword evidence="4" id="KW-1185">Reference proteome</keyword>
<accession>A0A317A522</accession>
<feature type="region of interest" description="Disordered" evidence="1">
    <location>
        <begin position="446"/>
        <end position="491"/>
    </location>
</feature>
<feature type="compositionally biased region" description="Basic and acidic residues" evidence="1">
    <location>
        <begin position="100"/>
        <end position="115"/>
    </location>
</feature>
<evidence type="ECO:0000256" key="1">
    <source>
        <dbReference type="SAM" id="MobiDB-lite"/>
    </source>
</evidence>
<proteinExistence type="predicted"/>
<dbReference type="AlphaFoldDB" id="A0A317A522"/>
<dbReference type="SUPFAM" id="SSF52949">
    <property type="entry name" value="Macro domain-like"/>
    <property type="match status" value="1"/>
</dbReference>
<sequence>MGRTEKSQGLAPPAIRKDIRAKQARHVVNKIVPAILASNARARKGADNSELIVDPGRLGTAEKDGIRSKNDAHANDGEDGGYVKRKGQGRRKAKGGGGLEDEHMGKDDVARDSGKGKGKGKKRNDSLEEDLSSLNLAQTAPLSPKKERSIRIIATDTLTAAHMLTHPSLYNPTMPSKLSNKKSPNTCILNMASPLRPGGGVLAGATSQEEYLCARTTLLPSLKETFYRLPELGGIYTPDVLVFRNSLSLGDNAGELSPTERWYVDVASAGMLRFPELEGEEDEVKRLGKKDRRLAEAKIRAVLRIMERKGAEKVVLGAWGCGAYGNPVKDIAEAFRSVLDGVPHSSSTSKKSKNGHAEQETWPGIKEVIFAIGNRKMATDFAAAFGGTIQVEAGPGSEATAEDEEGEDAVAEELRTKIQEMESQLSQVYNPDLKTRMGVILDGLKAQLREREGTPEASTYTGDDEDDENDEDDSEEGSEDERNEDVDSESD</sequence>
<dbReference type="InterPro" id="IPR043472">
    <property type="entry name" value="Macro_dom-like"/>
</dbReference>
<reference evidence="4" key="1">
    <citation type="journal article" date="2022" name="Microb. Genom.">
        <title>A global pangenome for the wheat fungal pathogen Pyrenophora tritici-repentis and prediction of effector protein structural homology.</title>
        <authorList>
            <person name="Moolhuijzen P.M."/>
            <person name="See P.T."/>
            <person name="Shi G."/>
            <person name="Powell H.R."/>
            <person name="Cockram J."/>
            <person name="Jorgensen L.N."/>
            <person name="Benslimane H."/>
            <person name="Strelkov S.E."/>
            <person name="Turner J."/>
            <person name="Liu Z."/>
            <person name="Moffat C.S."/>
        </authorList>
    </citation>
    <scope>NUCLEOTIDE SEQUENCE [LARGE SCALE GENOMIC DNA]</scope>
</reference>
<dbReference type="InterPro" id="IPR012664">
    <property type="entry name" value="CHP02452"/>
</dbReference>
<dbReference type="PANTHER" id="PTHR35596:SF1">
    <property type="entry name" value="MICROBIAL-TYPE PARG CATALYTIC DOMAIN-CONTAINING PROTEIN"/>
    <property type="match status" value="1"/>
</dbReference>
<feature type="compositionally biased region" description="Acidic residues" evidence="1">
    <location>
        <begin position="462"/>
        <end position="491"/>
    </location>
</feature>
<protein>
    <recommendedName>
        <fullName evidence="2">Microbial-type PARG catalytic domain-containing protein</fullName>
    </recommendedName>
</protein>
<evidence type="ECO:0000313" key="3">
    <source>
        <dbReference type="EMBL" id="KAI1510020.1"/>
    </source>
</evidence>